<proteinExistence type="inferred from homology"/>
<dbReference type="Gene3D" id="3.10.310.10">
    <property type="entry name" value="Diaminopimelate Epimerase, Chain A, domain 1"/>
    <property type="match status" value="2"/>
</dbReference>
<organism evidence="3 4">
    <name type="scientific">Paralcaligenes ureilyticus</name>
    <dbReference type="NCBI Taxonomy" id="627131"/>
    <lineage>
        <taxon>Bacteria</taxon>
        <taxon>Pseudomonadati</taxon>
        <taxon>Pseudomonadota</taxon>
        <taxon>Betaproteobacteria</taxon>
        <taxon>Burkholderiales</taxon>
        <taxon>Alcaligenaceae</taxon>
        <taxon>Paralcaligenes</taxon>
    </lineage>
</organism>
<keyword evidence="4" id="KW-1185">Reference proteome</keyword>
<gene>
    <name evidence="3" type="ORF">EDC26_104108</name>
</gene>
<dbReference type="GO" id="GO:0016853">
    <property type="term" value="F:isomerase activity"/>
    <property type="evidence" value="ECO:0007669"/>
    <property type="project" value="UniProtKB-KW"/>
</dbReference>
<evidence type="ECO:0000256" key="2">
    <source>
        <dbReference type="ARBA" id="ARBA00023235"/>
    </source>
</evidence>
<dbReference type="OrthoDB" id="9779763at2"/>
<dbReference type="Pfam" id="PF04303">
    <property type="entry name" value="PrpF"/>
    <property type="match status" value="1"/>
</dbReference>
<accession>A0A4V2UYW0</accession>
<evidence type="ECO:0000256" key="1">
    <source>
        <dbReference type="ARBA" id="ARBA00007673"/>
    </source>
</evidence>
<comment type="similarity">
    <text evidence="1">Belongs to the PrpF family.</text>
</comment>
<evidence type="ECO:0000313" key="3">
    <source>
        <dbReference type="EMBL" id="TCT08948.1"/>
    </source>
</evidence>
<sequence>MLSKLPLLPDFKIRSRAGVVEFPVHHMRGGTSTGLVIWEPYAPPDMGLREELLRHLMGVPLVGERPGNRQIGGLGRGPATSNKVFFADMEFVDGAPRIVSTLAQLASYTSAIDWSVNCGNMSAALPFWALDTGLASCEGSGPWSIDIRNTNTGVITSARLQVRADATVAASEIPGVDGAFPGVDLFLHAPVGAKTGKLLPTGNVRDEVGGYTVSCVDVAVPMVIADARQFGKTAHEPIGELEADLRFMSELKRVWIEAGLRMALKTRDGALMAAEQLAKSETVPKVCIVGASQSGGHLSVRYFTPQTGHASLAVSGGCCLAAAALIPGTVAYDVAQRIPQVSARFEDCQVDIENPAGILTATIVARQAEHGMEIKSAAYRRSAQILLRGHVPLYRASAPLRSWLALGS</sequence>
<name>A0A4V2UYW0_9BURK</name>
<evidence type="ECO:0008006" key="5">
    <source>
        <dbReference type="Google" id="ProtNLM"/>
    </source>
</evidence>
<keyword evidence="2" id="KW-0413">Isomerase</keyword>
<dbReference type="Proteomes" id="UP000295525">
    <property type="component" value="Unassembled WGS sequence"/>
</dbReference>
<dbReference type="InterPro" id="IPR007400">
    <property type="entry name" value="PrpF-like"/>
</dbReference>
<dbReference type="AlphaFoldDB" id="A0A4V2UYW0"/>
<comment type="caution">
    <text evidence="3">The sequence shown here is derived from an EMBL/GenBank/DDBJ whole genome shotgun (WGS) entry which is preliminary data.</text>
</comment>
<dbReference type="SUPFAM" id="SSF54506">
    <property type="entry name" value="Diaminopimelate epimerase-like"/>
    <property type="match status" value="2"/>
</dbReference>
<dbReference type="EMBL" id="SMAJ01000004">
    <property type="protein sequence ID" value="TCT08948.1"/>
    <property type="molecule type" value="Genomic_DNA"/>
</dbReference>
<dbReference type="PANTHER" id="PTHR43709:SF2">
    <property type="entry name" value="DUF453 DOMAIN PROTEIN (AFU_ORTHOLOGUE AFUA_6G00360)"/>
    <property type="match status" value="1"/>
</dbReference>
<evidence type="ECO:0000313" key="4">
    <source>
        <dbReference type="Proteomes" id="UP000295525"/>
    </source>
</evidence>
<dbReference type="PANTHER" id="PTHR43709">
    <property type="entry name" value="ACONITATE ISOMERASE-RELATED"/>
    <property type="match status" value="1"/>
</dbReference>
<reference evidence="3 4" key="1">
    <citation type="submission" date="2019-03" db="EMBL/GenBank/DDBJ databases">
        <title>Genomic Encyclopedia of Type Strains, Phase IV (KMG-IV): sequencing the most valuable type-strain genomes for metagenomic binning, comparative biology and taxonomic classification.</title>
        <authorList>
            <person name="Goeker M."/>
        </authorList>
    </citation>
    <scope>NUCLEOTIDE SEQUENCE [LARGE SCALE GENOMIC DNA]</scope>
    <source>
        <strain evidence="3 4">DSM 24591</strain>
    </source>
</reference>
<protein>
    <recommendedName>
        <fullName evidence="5">PrpF protein</fullName>
    </recommendedName>
</protein>